<proteinExistence type="predicted"/>
<evidence type="ECO:0000313" key="2">
    <source>
        <dbReference type="Proteomes" id="UP000054563"/>
    </source>
</evidence>
<accession>A0A0J8RXG0</accession>
<sequence length="105" mass="11121">MAGPVERARCCCILAHSIIHVPSGIIGLRTDSVQKCNKSALGMRHLASSTNDDTAALEKLGFLGKSRGKRISSSLLFYSVIDGSINDVLVFLFCSTHGGGLESVL</sequence>
<dbReference type="EMBL" id="DS017008">
    <property type="protein sequence ID" value="KMU88849.1"/>
    <property type="molecule type" value="Genomic_DNA"/>
</dbReference>
<evidence type="ECO:0000313" key="1">
    <source>
        <dbReference type="EMBL" id="KMU88849.1"/>
    </source>
</evidence>
<dbReference type="VEuPathDB" id="FungiDB:CIHG_06651"/>
<gene>
    <name evidence="1" type="ORF">CIHG_06651</name>
</gene>
<reference evidence="2" key="1">
    <citation type="journal article" date="2010" name="Genome Res.">
        <title>Population genomic sequencing of Coccidioides fungi reveals recent hybridization and transposon control.</title>
        <authorList>
            <person name="Neafsey D.E."/>
            <person name="Barker B.M."/>
            <person name="Sharpton T.J."/>
            <person name="Stajich J.E."/>
            <person name="Park D.J."/>
            <person name="Whiston E."/>
            <person name="Hung C.-Y."/>
            <person name="McMahan C."/>
            <person name="White J."/>
            <person name="Sykes S."/>
            <person name="Heiman D."/>
            <person name="Young S."/>
            <person name="Zeng Q."/>
            <person name="Abouelleil A."/>
            <person name="Aftuck L."/>
            <person name="Bessette D."/>
            <person name="Brown A."/>
            <person name="FitzGerald M."/>
            <person name="Lui A."/>
            <person name="Macdonald J.P."/>
            <person name="Priest M."/>
            <person name="Orbach M.J."/>
            <person name="Galgiani J.N."/>
            <person name="Kirkland T.N."/>
            <person name="Cole G.T."/>
            <person name="Birren B.W."/>
            <person name="Henn M.R."/>
            <person name="Taylor J.W."/>
            <person name="Rounsley S.D."/>
        </authorList>
    </citation>
    <scope>NUCLEOTIDE SEQUENCE [LARGE SCALE GENOMIC DNA]</scope>
    <source>
        <strain evidence="2">H538.4</strain>
    </source>
</reference>
<protein>
    <submittedName>
        <fullName evidence="1">Uncharacterized protein</fullName>
    </submittedName>
</protein>
<dbReference type="AlphaFoldDB" id="A0A0J8RXG0"/>
<organism evidence="1 2">
    <name type="scientific">Coccidioides immitis H538.4</name>
    <dbReference type="NCBI Taxonomy" id="396776"/>
    <lineage>
        <taxon>Eukaryota</taxon>
        <taxon>Fungi</taxon>
        <taxon>Dikarya</taxon>
        <taxon>Ascomycota</taxon>
        <taxon>Pezizomycotina</taxon>
        <taxon>Eurotiomycetes</taxon>
        <taxon>Eurotiomycetidae</taxon>
        <taxon>Onygenales</taxon>
        <taxon>Onygenaceae</taxon>
        <taxon>Coccidioides</taxon>
    </lineage>
</organism>
<dbReference type="Proteomes" id="UP000054563">
    <property type="component" value="Unassembled WGS sequence"/>
</dbReference>
<name>A0A0J8RXG0_COCIT</name>